<evidence type="ECO:0000313" key="3">
    <source>
        <dbReference type="Proteomes" id="UP000032544"/>
    </source>
</evidence>
<feature type="transmembrane region" description="Helical" evidence="1">
    <location>
        <begin position="48"/>
        <end position="66"/>
    </location>
</feature>
<protein>
    <submittedName>
        <fullName evidence="2">Uncharacterized protein</fullName>
    </submittedName>
</protein>
<sequence>MQKNKLCCRIYPVVIILVSAVISAAIFYFRERTHQFRFLTEKGAFFDFFGISMVIAVLPVALFYYLSEKERFQNSARPISLLGFLPALIYLIFILL</sequence>
<gene>
    <name evidence="2" type="ORF">LH29_19005</name>
</gene>
<feature type="transmembrane region" description="Helical" evidence="1">
    <location>
        <begin position="78"/>
        <end position="95"/>
    </location>
</feature>
<keyword evidence="3" id="KW-1185">Reference proteome</keyword>
<dbReference type="Proteomes" id="UP000032544">
    <property type="component" value="Unassembled WGS sequence"/>
</dbReference>
<reference evidence="2 3" key="1">
    <citation type="submission" date="2014-09" db="EMBL/GenBank/DDBJ databases">
        <title>Draft Genome Sequence of Draconibacterium sp. JN14CK-3.</title>
        <authorList>
            <person name="Dong C."/>
            <person name="Lai Q."/>
            <person name="Shao Z."/>
        </authorList>
    </citation>
    <scope>NUCLEOTIDE SEQUENCE [LARGE SCALE GENOMIC DNA]</scope>
    <source>
        <strain evidence="2 3">JN14CK-3</strain>
    </source>
</reference>
<organism evidence="2 3">
    <name type="scientific">Draconibacterium sediminis</name>
    <dbReference type="NCBI Taxonomy" id="1544798"/>
    <lineage>
        <taxon>Bacteria</taxon>
        <taxon>Pseudomonadati</taxon>
        <taxon>Bacteroidota</taxon>
        <taxon>Bacteroidia</taxon>
        <taxon>Marinilabiliales</taxon>
        <taxon>Prolixibacteraceae</taxon>
        <taxon>Draconibacterium</taxon>
    </lineage>
</organism>
<dbReference type="AlphaFoldDB" id="A0A0D8J758"/>
<keyword evidence="1" id="KW-0812">Transmembrane</keyword>
<comment type="caution">
    <text evidence="2">The sequence shown here is derived from an EMBL/GenBank/DDBJ whole genome shotgun (WGS) entry which is preliminary data.</text>
</comment>
<name>A0A0D8J758_9BACT</name>
<feature type="transmembrane region" description="Helical" evidence="1">
    <location>
        <begin position="7"/>
        <end position="28"/>
    </location>
</feature>
<evidence type="ECO:0000313" key="2">
    <source>
        <dbReference type="EMBL" id="KJF42629.1"/>
    </source>
</evidence>
<keyword evidence="1" id="KW-0472">Membrane</keyword>
<evidence type="ECO:0000256" key="1">
    <source>
        <dbReference type="SAM" id="Phobius"/>
    </source>
</evidence>
<dbReference type="RefSeq" id="WP_045032488.1">
    <property type="nucleotide sequence ID" value="NZ_JRHC01000005.1"/>
</dbReference>
<dbReference type="EMBL" id="JRHC01000005">
    <property type="protein sequence ID" value="KJF42629.1"/>
    <property type="molecule type" value="Genomic_DNA"/>
</dbReference>
<dbReference type="STRING" id="1544798.LH29_19005"/>
<accession>A0A0D8J758</accession>
<dbReference type="OrthoDB" id="1123154at2"/>
<proteinExistence type="predicted"/>
<keyword evidence="1" id="KW-1133">Transmembrane helix</keyword>